<protein>
    <recommendedName>
        <fullName evidence="2">ATP-dependent Clp protease proteolytic subunit</fullName>
    </recommendedName>
</protein>
<evidence type="ECO:0008006" key="2">
    <source>
        <dbReference type="Google" id="ProtNLM"/>
    </source>
</evidence>
<sequence length="87" mass="9572">MQDEPECTCPECAGQAPDLPLSGCAFDYLVEKRKLFLIGAITEEMSAFICMNLQFFAQSNEPAYLYICSPGGDLFAGYAIIDQMDLS</sequence>
<proteinExistence type="predicted"/>
<dbReference type="InterPro" id="IPR029045">
    <property type="entry name" value="ClpP/crotonase-like_dom_sf"/>
</dbReference>
<feature type="non-terminal residue" evidence="1">
    <location>
        <position position="87"/>
    </location>
</feature>
<organism evidence="1">
    <name type="scientific">marine sediment metagenome</name>
    <dbReference type="NCBI Taxonomy" id="412755"/>
    <lineage>
        <taxon>unclassified sequences</taxon>
        <taxon>metagenomes</taxon>
        <taxon>ecological metagenomes</taxon>
    </lineage>
</organism>
<reference evidence="1" key="1">
    <citation type="journal article" date="2015" name="Nature">
        <title>Complex archaea that bridge the gap between prokaryotes and eukaryotes.</title>
        <authorList>
            <person name="Spang A."/>
            <person name="Saw J.H."/>
            <person name="Jorgensen S.L."/>
            <person name="Zaremba-Niedzwiedzka K."/>
            <person name="Martijn J."/>
            <person name="Lind A.E."/>
            <person name="van Eijk R."/>
            <person name="Schleper C."/>
            <person name="Guy L."/>
            <person name="Ettema T.J."/>
        </authorList>
    </citation>
    <scope>NUCLEOTIDE SEQUENCE</scope>
</reference>
<evidence type="ECO:0000313" key="1">
    <source>
        <dbReference type="EMBL" id="KKM25121.1"/>
    </source>
</evidence>
<dbReference type="Gene3D" id="3.90.226.10">
    <property type="entry name" value="2-enoyl-CoA Hydratase, Chain A, domain 1"/>
    <property type="match status" value="1"/>
</dbReference>
<name>A0A0F9IBY4_9ZZZZ</name>
<dbReference type="AlphaFoldDB" id="A0A0F9IBY4"/>
<comment type="caution">
    <text evidence="1">The sequence shown here is derived from an EMBL/GenBank/DDBJ whole genome shotgun (WGS) entry which is preliminary data.</text>
</comment>
<gene>
    <name evidence="1" type="ORF">LCGC14_1598100</name>
</gene>
<dbReference type="Pfam" id="PF00574">
    <property type="entry name" value="CLP_protease"/>
    <property type="match status" value="1"/>
</dbReference>
<accession>A0A0F9IBY4</accession>
<dbReference type="EMBL" id="LAZR01012782">
    <property type="protein sequence ID" value="KKM25121.1"/>
    <property type="molecule type" value="Genomic_DNA"/>
</dbReference>
<dbReference type="SUPFAM" id="SSF52096">
    <property type="entry name" value="ClpP/crotonase"/>
    <property type="match status" value="1"/>
</dbReference>
<dbReference type="InterPro" id="IPR023562">
    <property type="entry name" value="ClpP/TepA"/>
</dbReference>